<evidence type="ECO:0000256" key="3">
    <source>
        <dbReference type="ARBA" id="ARBA00022777"/>
    </source>
</evidence>
<dbReference type="PANTHER" id="PTHR37419">
    <property type="entry name" value="SERINE/THREONINE-PROTEIN KINASE TOXIN HIPA"/>
    <property type="match status" value="1"/>
</dbReference>
<feature type="domain" description="HipA N-terminal subdomain 1" evidence="5">
    <location>
        <begin position="26"/>
        <end position="118"/>
    </location>
</feature>
<organism evidence="6 7">
    <name type="scientific">Hydrogenophaga bisanensis</name>
    <dbReference type="NCBI Taxonomy" id="439611"/>
    <lineage>
        <taxon>Bacteria</taxon>
        <taxon>Pseudomonadati</taxon>
        <taxon>Pseudomonadota</taxon>
        <taxon>Betaproteobacteria</taxon>
        <taxon>Burkholderiales</taxon>
        <taxon>Comamonadaceae</taxon>
        <taxon>Hydrogenophaga</taxon>
    </lineage>
</organism>
<keyword evidence="7" id="KW-1185">Reference proteome</keyword>
<evidence type="ECO:0000256" key="1">
    <source>
        <dbReference type="ARBA" id="ARBA00010164"/>
    </source>
</evidence>
<dbReference type="InterPro" id="IPR012893">
    <property type="entry name" value="HipA-like_C"/>
</dbReference>
<keyword evidence="3" id="KW-0418">Kinase</keyword>
<dbReference type="RefSeq" id="WP_382257594.1">
    <property type="nucleotide sequence ID" value="NZ_JBHTBX010000007.1"/>
</dbReference>
<evidence type="ECO:0000259" key="4">
    <source>
        <dbReference type="Pfam" id="PF07804"/>
    </source>
</evidence>
<dbReference type="Proteomes" id="UP001596495">
    <property type="component" value="Unassembled WGS sequence"/>
</dbReference>
<dbReference type="Pfam" id="PF13657">
    <property type="entry name" value="Couple_hipA"/>
    <property type="match status" value="1"/>
</dbReference>
<proteinExistence type="inferred from homology"/>
<gene>
    <name evidence="6" type="ORF">ACFQNJ_12015</name>
</gene>
<dbReference type="PANTHER" id="PTHR37419:SF8">
    <property type="entry name" value="TOXIN YJJJ"/>
    <property type="match status" value="1"/>
</dbReference>
<evidence type="ECO:0000256" key="2">
    <source>
        <dbReference type="ARBA" id="ARBA00022679"/>
    </source>
</evidence>
<name>A0ABW2RAX1_9BURK</name>
<reference evidence="7" key="1">
    <citation type="journal article" date="2019" name="Int. J. Syst. Evol. Microbiol.">
        <title>The Global Catalogue of Microorganisms (GCM) 10K type strain sequencing project: providing services to taxonomists for standard genome sequencing and annotation.</title>
        <authorList>
            <consortium name="The Broad Institute Genomics Platform"/>
            <consortium name="The Broad Institute Genome Sequencing Center for Infectious Disease"/>
            <person name="Wu L."/>
            <person name="Ma J."/>
        </authorList>
    </citation>
    <scope>NUCLEOTIDE SEQUENCE [LARGE SCALE GENOMIC DNA]</scope>
    <source>
        <strain evidence="7">CCUG 54518</strain>
    </source>
</reference>
<dbReference type="Gene3D" id="1.10.1070.20">
    <property type="match status" value="1"/>
</dbReference>
<keyword evidence="2" id="KW-0808">Transferase</keyword>
<dbReference type="Pfam" id="PF07804">
    <property type="entry name" value="HipA_C"/>
    <property type="match status" value="1"/>
</dbReference>
<sequence>MLDPRPYTPQDQLTLWMLTDPVRPVRVGQLSLVLGGQGVALQYDPSWLAVGYALSEDLPLVDTLFMPAHKQEAVGAVDDARPDRWGERVMKKFERSPRLSLLEQLLFAGGDRYGALGVSQRADVYQPWPTSPMPLLGDLMTMHEVVRKVMANEPVSLLEQRLLRPGVSLGGARPKSLIEIEGEPWLVKFSEGEDEDTPLIEHAAMTLAARCGIQVATTRALPVGDRHAVAVRRFDRVGGHRIHVISARVALRAAHGEPGYPQFSQLLRRLLPAQDIAAAQAQLFRRMVFNILMDNTDDHEKNHALMRRTDGFWALSPAFDVVPSLSGLGYQAMEIGREGTVSSLDNALSACASFGLKLPAARAIIHELAQVIGGWQMHFRACGVRETDIALLAQYLDGGVPGQLRRSVISRP</sequence>
<comment type="similarity">
    <text evidence="1">Belongs to the HipA Ser/Thr kinase family.</text>
</comment>
<evidence type="ECO:0000313" key="6">
    <source>
        <dbReference type="EMBL" id="MFC7435232.1"/>
    </source>
</evidence>
<evidence type="ECO:0000313" key="7">
    <source>
        <dbReference type="Proteomes" id="UP001596495"/>
    </source>
</evidence>
<accession>A0ABW2RAX1</accession>
<dbReference type="InterPro" id="IPR052028">
    <property type="entry name" value="HipA_Ser/Thr_kinase"/>
</dbReference>
<feature type="domain" description="HipA-like C-terminal" evidence="4">
    <location>
        <begin position="167"/>
        <end position="370"/>
    </location>
</feature>
<evidence type="ECO:0000259" key="5">
    <source>
        <dbReference type="Pfam" id="PF13657"/>
    </source>
</evidence>
<dbReference type="EMBL" id="JBHTBX010000007">
    <property type="protein sequence ID" value="MFC7435232.1"/>
    <property type="molecule type" value="Genomic_DNA"/>
</dbReference>
<dbReference type="InterPro" id="IPR017508">
    <property type="entry name" value="HipA_N1"/>
</dbReference>
<comment type="caution">
    <text evidence="6">The sequence shown here is derived from an EMBL/GenBank/DDBJ whole genome shotgun (WGS) entry which is preliminary data.</text>
</comment>
<protein>
    <submittedName>
        <fullName evidence="6">Type II toxin-antitoxin system HipA family toxin</fullName>
    </submittedName>
</protein>